<reference evidence="5" key="1">
    <citation type="submission" date="2015-09" db="EMBL/GenBank/DDBJ databases">
        <title>De novo assembly of Pectinophora gossypiella (Pink Bollworm) gut transcriptome.</title>
        <authorList>
            <person name="Tassone E.E."/>
        </authorList>
    </citation>
    <scope>NUCLEOTIDE SEQUENCE</scope>
</reference>
<feature type="non-terminal residue" evidence="5">
    <location>
        <position position="416"/>
    </location>
</feature>
<protein>
    <recommendedName>
        <fullName evidence="4">Sortilin N-terminal domain-containing protein</fullName>
    </recommendedName>
</protein>
<dbReference type="Pfam" id="PF15902">
    <property type="entry name" value="Sortilin-Vps10"/>
    <property type="match status" value="1"/>
</dbReference>
<feature type="domain" description="Sortilin N-terminal" evidence="4">
    <location>
        <begin position="125"/>
        <end position="309"/>
    </location>
</feature>
<dbReference type="InterPro" id="IPR031778">
    <property type="entry name" value="Sortilin_N"/>
</dbReference>
<dbReference type="SUPFAM" id="SSF110296">
    <property type="entry name" value="Oligoxyloglucan reducing end-specific cellobiohydrolase"/>
    <property type="match status" value="1"/>
</dbReference>
<dbReference type="Gene3D" id="2.130.10.10">
    <property type="entry name" value="YVTN repeat-like/Quinoprotein amine dehydrogenase"/>
    <property type="match status" value="1"/>
</dbReference>
<dbReference type="GO" id="GO:0016020">
    <property type="term" value="C:membrane"/>
    <property type="evidence" value="ECO:0007669"/>
    <property type="project" value="TreeGrafter"/>
</dbReference>
<evidence type="ECO:0000256" key="2">
    <source>
        <dbReference type="SAM" id="MobiDB-lite"/>
    </source>
</evidence>
<keyword evidence="1" id="KW-0677">Repeat</keyword>
<dbReference type="EMBL" id="GDQN01005401">
    <property type="protein sequence ID" value="JAT85653.1"/>
    <property type="molecule type" value="Transcribed_RNA"/>
</dbReference>
<dbReference type="GO" id="GO:0005794">
    <property type="term" value="C:Golgi apparatus"/>
    <property type="evidence" value="ECO:0007669"/>
    <property type="project" value="TreeGrafter"/>
</dbReference>
<gene>
    <name evidence="5" type="ORF">g.14907</name>
</gene>
<accession>A0A1E1WF81</accession>
<evidence type="ECO:0000259" key="4">
    <source>
        <dbReference type="Pfam" id="PF15902"/>
    </source>
</evidence>
<dbReference type="GO" id="GO:0006892">
    <property type="term" value="P:post-Golgi vesicle-mediated transport"/>
    <property type="evidence" value="ECO:0007669"/>
    <property type="project" value="TreeGrafter"/>
</dbReference>
<feature type="signal peptide" evidence="3">
    <location>
        <begin position="1"/>
        <end position="25"/>
    </location>
</feature>
<sequence length="416" mass="47248">MLEAFGRRVGLLAAVCLFSFVLSEGQHEFTGRNLYVAEDPQSRAKRFVINNIPENDESSHLERRKRGASTSLPAALQRNISTWTTHLNDSHQQLMVHWVGEGSNVIICLARDSSPRNKGVVSPSALFISYDYGKMFTNKTENFRLGDAEDSGYAQLDKFFNHPKYPEFCVFVDSTNKKLYYTSDNGRNIHRSDLNFHPSELAFDEEFPDKYVILDKVDSNRKLYLTLDGGKTFKHIQSFVKTFFWSSGPEFPKAFYVERWKPDGTSTVLTVPDPMDMTAAVKLVEDAKDFHIKGDFMFATKQSKEVKHQQLRKLWQNLKQRQRDALTKERQHRFATGGGPATEDADIDPDISQITSALIVGLDDVIDSDTLELEYSTQLDLTDSDPDKTQTQTTKIRPPTPPHPPQTPTPSQSLQT</sequence>
<name>A0A1E1WF81_PECGO</name>
<feature type="region of interest" description="Disordered" evidence="2">
    <location>
        <begin position="325"/>
        <end position="349"/>
    </location>
</feature>
<evidence type="ECO:0000256" key="1">
    <source>
        <dbReference type="ARBA" id="ARBA00022737"/>
    </source>
</evidence>
<dbReference type="AlphaFoldDB" id="A0A1E1WF81"/>
<dbReference type="PANTHER" id="PTHR12106">
    <property type="entry name" value="SORTILIN RELATED"/>
    <property type="match status" value="1"/>
</dbReference>
<feature type="chain" id="PRO_5009115317" description="Sortilin N-terminal domain-containing protein" evidence="3">
    <location>
        <begin position="26"/>
        <end position="416"/>
    </location>
</feature>
<keyword evidence="3" id="KW-0732">Signal</keyword>
<feature type="region of interest" description="Disordered" evidence="2">
    <location>
        <begin position="377"/>
        <end position="416"/>
    </location>
</feature>
<feature type="compositionally biased region" description="Pro residues" evidence="2">
    <location>
        <begin position="398"/>
        <end position="408"/>
    </location>
</feature>
<organism evidence="5">
    <name type="scientific">Pectinophora gossypiella</name>
    <name type="common">Cotton pink bollworm</name>
    <name type="synonym">Depressaria gossypiella</name>
    <dbReference type="NCBI Taxonomy" id="13191"/>
    <lineage>
        <taxon>Eukaryota</taxon>
        <taxon>Metazoa</taxon>
        <taxon>Ecdysozoa</taxon>
        <taxon>Arthropoda</taxon>
        <taxon>Hexapoda</taxon>
        <taxon>Insecta</taxon>
        <taxon>Pterygota</taxon>
        <taxon>Neoptera</taxon>
        <taxon>Endopterygota</taxon>
        <taxon>Lepidoptera</taxon>
        <taxon>Glossata</taxon>
        <taxon>Ditrysia</taxon>
        <taxon>Gelechioidea</taxon>
        <taxon>Gelechiidae</taxon>
        <taxon>Apatetrinae</taxon>
        <taxon>Pectinophora</taxon>
    </lineage>
</organism>
<dbReference type="InterPro" id="IPR015943">
    <property type="entry name" value="WD40/YVTN_repeat-like_dom_sf"/>
</dbReference>
<evidence type="ECO:0000256" key="3">
    <source>
        <dbReference type="SAM" id="SignalP"/>
    </source>
</evidence>
<dbReference type="InterPro" id="IPR050310">
    <property type="entry name" value="VPS10-sortilin"/>
</dbReference>
<dbReference type="PANTHER" id="PTHR12106:SF27">
    <property type="entry name" value="SORTILIN-RELATED RECEPTOR"/>
    <property type="match status" value="1"/>
</dbReference>
<proteinExistence type="predicted"/>
<evidence type="ECO:0000313" key="5">
    <source>
        <dbReference type="EMBL" id="JAT85653.1"/>
    </source>
</evidence>
<dbReference type="OrthoDB" id="443634at2759"/>